<dbReference type="EMBL" id="CAMAPF010000106">
    <property type="protein sequence ID" value="CAH9099459.1"/>
    <property type="molecule type" value="Genomic_DNA"/>
</dbReference>
<name>A0AAV0DKN8_9ASTE</name>
<reference evidence="1" key="1">
    <citation type="submission" date="2022-07" db="EMBL/GenBank/DDBJ databases">
        <authorList>
            <person name="Macas J."/>
            <person name="Novak P."/>
            <person name="Neumann P."/>
        </authorList>
    </citation>
    <scope>NUCLEOTIDE SEQUENCE</scope>
</reference>
<keyword evidence="2" id="KW-1185">Reference proteome</keyword>
<evidence type="ECO:0000313" key="2">
    <source>
        <dbReference type="Proteomes" id="UP001152523"/>
    </source>
</evidence>
<proteinExistence type="predicted"/>
<dbReference type="AlphaFoldDB" id="A0AAV0DKN8"/>
<organism evidence="1 2">
    <name type="scientific">Cuscuta epithymum</name>
    <dbReference type="NCBI Taxonomy" id="186058"/>
    <lineage>
        <taxon>Eukaryota</taxon>
        <taxon>Viridiplantae</taxon>
        <taxon>Streptophyta</taxon>
        <taxon>Embryophyta</taxon>
        <taxon>Tracheophyta</taxon>
        <taxon>Spermatophyta</taxon>
        <taxon>Magnoliopsida</taxon>
        <taxon>eudicotyledons</taxon>
        <taxon>Gunneridae</taxon>
        <taxon>Pentapetalae</taxon>
        <taxon>asterids</taxon>
        <taxon>lamiids</taxon>
        <taxon>Solanales</taxon>
        <taxon>Convolvulaceae</taxon>
        <taxon>Cuscuteae</taxon>
        <taxon>Cuscuta</taxon>
        <taxon>Cuscuta subgen. Cuscuta</taxon>
    </lineage>
</organism>
<accession>A0AAV0DKN8</accession>
<comment type="caution">
    <text evidence="1">The sequence shown here is derived from an EMBL/GenBank/DDBJ whole genome shotgun (WGS) entry which is preliminary data.</text>
</comment>
<sequence>MPPGHCIHACASTCALYVRSRIFSLKFSANLPENQHCRRWKTAPPPEYAPTTGVCYFHYKLIIFSQKTDLVISCEKTLFPIKMLIK</sequence>
<feature type="non-terminal residue" evidence="1">
    <location>
        <position position="86"/>
    </location>
</feature>
<evidence type="ECO:0000313" key="1">
    <source>
        <dbReference type="EMBL" id="CAH9099459.1"/>
    </source>
</evidence>
<dbReference type="Proteomes" id="UP001152523">
    <property type="component" value="Unassembled WGS sequence"/>
</dbReference>
<gene>
    <name evidence="1" type="ORF">CEPIT_LOCUS14959</name>
</gene>
<protein>
    <submittedName>
        <fullName evidence="1">Uncharacterized protein</fullName>
    </submittedName>
</protein>